<evidence type="ECO:0000313" key="2">
    <source>
        <dbReference type="Proteomes" id="UP001283361"/>
    </source>
</evidence>
<keyword evidence="2" id="KW-1185">Reference proteome</keyword>
<proteinExistence type="predicted"/>
<protein>
    <submittedName>
        <fullName evidence="1">Uncharacterized protein</fullName>
    </submittedName>
</protein>
<gene>
    <name evidence="1" type="ORF">RRG08_045169</name>
</gene>
<reference evidence="1" key="1">
    <citation type="journal article" date="2023" name="G3 (Bethesda)">
        <title>A reference genome for the long-term kleptoplast-retaining sea slug Elysia crispata morphotype clarki.</title>
        <authorList>
            <person name="Eastman K.E."/>
            <person name="Pendleton A.L."/>
            <person name="Shaikh M.A."/>
            <person name="Suttiyut T."/>
            <person name="Ogas R."/>
            <person name="Tomko P."/>
            <person name="Gavelis G."/>
            <person name="Widhalm J.R."/>
            <person name="Wisecaver J.H."/>
        </authorList>
    </citation>
    <scope>NUCLEOTIDE SEQUENCE</scope>
    <source>
        <strain evidence="1">ECLA1</strain>
    </source>
</reference>
<organism evidence="1 2">
    <name type="scientific">Elysia crispata</name>
    <name type="common">lettuce slug</name>
    <dbReference type="NCBI Taxonomy" id="231223"/>
    <lineage>
        <taxon>Eukaryota</taxon>
        <taxon>Metazoa</taxon>
        <taxon>Spiralia</taxon>
        <taxon>Lophotrochozoa</taxon>
        <taxon>Mollusca</taxon>
        <taxon>Gastropoda</taxon>
        <taxon>Heterobranchia</taxon>
        <taxon>Euthyneura</taxon>
        <taxon>Panpulmonata</taxon>
        <taxon>Sacoglossa</taxon>
        <taxon>Placobranchoidea</taxon>
        <taxon>Plakobranchidae</taxon>
        <taxon>Elysia</taxon>
    </lineage>
</organism>
<name>A0AAE1DWY4_9GAST</name>
<evidence type="ECO:0000313" key="1">
    <source>
        <dbReference type="EMBL" id="KAK3785415.1"/>
    </source>
</evidence>
<dbReference type="EMBL" id="JAWDGP010002131">
    <property type="protein sequence ID" value="KAK3785415.1"/>
    <property type="molecule type" value="Genomic_DNA"/>
</dbReference>
<dbReference type="Proteomes" id="UP001283361">
    <property type="component" value="Unassembled WGS sequence"/>
</dbReference>
<dbReference type="AlphaFoldDB" id="A0AAE1DWY4"/>
<comment type="caution">
    <text evidence="1">The sequence shown here is derived from an EMBL/GenBank/DDBJ whole genome shotgun (WGS) entry which is preliminary data.</text>
</comment>
<sequence>MDTYTKNSSVVMKIRLRFFLDGRSHCTPKTMKVLHRSGYPRGTDRCPASRDQGPVVQHVIPRVSSSSDSSGMGTMMAQTFPLKSLSSDDFL</sequence>
<accession>A0AAE1DWY4</accession>